<keyword evidence="4" id="KW-1003">Cell membrane</keyword>
<dbReference type="InterPro" id="IPR000794">
    <property type="entry name" value="Beta-ketoacyl_synthase"/>
</dbReference>
<dbReference type="InterPro" id="IPR016039">
    <property type="entry name" value="Thiolase-like"/>
</dbReference>
<dbReference type="SUPFAM" id="SSF53901">
    <property type="entry name" value="Thiolase-like"/>
    <property type="match status" value="2"/>
</dbReference>
<evidence type="ECO:0000256" key="10">
    <source>
        <dbReference type="ARBA" id="ARBA00037576"/>
    </source>
</evidence>
<gene>
    <name evidence="15" type="ORF">SAMN06297382_1540</name>
</gene>
<keyword evidence="7" id="KW-0812">Transmembrane</keyword>
<dbReference type="Pfam" id="PF02801">
    <property type="entry name" value="Ketoacyl-synt_C"/>
    <property type="match status" value="1"/>
</dbReference>
<reference evidence="15 16" key="1">
    <citation type="submission" date="2017-07" db="EMBL/GenBank/DDBJ databases">
        <authorList>
            <person name="Sun Z.S."/>
            <person name="Albrecht U."/>
            <person name="Echele G."/>
            <person name="Lee C.C."/>
        </authorList>
    </citation>
    <scope>NUCLEOTIDE SEQUENCE [LARGE SCALE GENOMIC DNA]</scope>
    <source>
        <strain evidence="15 16">CGMCC 1.12710</strain>
    </source>
</reference>
<keyword evidence="6 13" id="KW-0808">Transferase</keyword>
<evidence type="ECO:0000256" key="2">
    <source>
        <dbReference type="ARBA" id="ARBA00008467"/>
    </source>
</evidence>
<dbReference type="Gene3D" id="3.40.47.10">
    <property type="match status" value="1"/>
</dbReference>
<dbReference type="NCBIfam" id="NF005589">
    <property type="entry name" value="PRK07314.1"/>
    <property type="match status" value="1"/>
</dbReference>
<dbReference type="CDD" id="cd00834">
    <property type="entry name" value="KAS_I_II"/>
    <property type="match status" value="1"/>
</dbReference>
<dbReference type="Proteomes" id="UP000198346">
    <property type="component" value="Unassembled WGS sequence"/>
</dbReference>
<dbReference type="GO" id="GO:0004315">
    <property type="term" value="F:3-oxoacyl-[acyl-carrier-protein] synthase activity"/>
    <property type="evidence" value="ECO:0007669"/>
    <property type="project" value="InterPro"/>
</dbReference>
<evidence type="ECO:0000313" key="15">
    <source>
        <dbReference type="EMBL" id="SNT72493.1"/>
    </source>
</evidence>
<protein>
    <recommendedName>
        <fullName evidence="11">Nodulation protein E</fullName>
    </recommendedName>
    <alternativeName>
        <fullName evidence="12">Host-specificity of nodulation protein B</fullName>
    </alternativeName>
</protein>
<evidence type="ECO:0000256" key="1">
    <source>
        <dbReference type="ARBA" id="ARBA00004533"/>
    </source>
</evidence>
<comment type="subcellular location">
    <subcellularLocation>
        <location evidence="1">Cell inner membrane</location>
    </subcellularLocation>
</comment>
<dbReference type="InterPro" id="IPR018201">
    <property type="entry name" value="Ketoacyl_synth_AS"/>
</dbReference>
<dbReference type="SMART" id="SM00825">
    <property type="entry name" value="PKS_KS"/>
    <property type="match status" value="1"/>
</dbReference>
<dbReference type="Pfam" id="PF00109">
    <property type="entry name" value="ketoacyl-synt"/>
    <property type="match status" value="1"/>
</dbReference>
<name>A0A239PR19_9PROT</name>
<organism evidence="15 16">
    <name type="scientific">Amphiplicatus metriothermophilus</name>
    <dbReference type="NCBI Taxonomy" id="1519374"/>
    <lineage>
        <taxon>Bacteria</taxon>
        <taxon>Pseudomonadati</taxon>
        <taxon>Pseudomonadota</taxon>
        <taxon>Alphaproteobacteria</taxon>
        <taxon>Parvularculales</taxon>
        <taxon>Parvularculaceae</taxon>
        <taxon>Amphiplicatus</taxon>
    </lineage>
</organism>
<keyword evidence="8" id="KW-1133">Transmembrane helix</keyword>
<accession>A0A239PR19</accession>
<comment type="function">
    <text evidence="10">Proposed to synthesize NOD factor fatty acyl chain. Involved in the synthesis of a highly unsaturated fatty acid moiety, which forms part of a lipo-oligosaccharide that is responsible for host specificity.</text>
</comment>
<dbReference type="EMBL" id="FZQA01000002">
    <property type="protein sequence ID" value="SNT72493.1"/>
    <property type="molecule type" value="Genomic_DNA"/>
</dbReference>
<keyword evidence="3" id="KW-0536">Nodulation</keyword>
<evidence type="ECO:0000256" key="8">
    <source>
        <dbReference type="ARBA" id="ARBA00022989"/>
    </source>
</evidence>
<dbReference type="GO" id="GO:0006633">
    <property type="term" value="P:fatty acid biosynthetic process"/>
    <property type="evidence" value="ECO:0007669"/>
    <property type="project" value="InterPro"/>
</dbReference>
<keyword evidence="5" id="KW-0997">Cell inner membrane</keyword>
<dbReference type="GO" id="GO:0005886">
    <property type="term" value="C:plasma membrane"/>
    <property type="evidence" value="ECO:0007669"/>
    <property type="project" value="UniProtKB-SubCell"/>
</dbReference>
<comment type="similarity">
    <text evidence="2 13">Belongs to the thiolase-like superfamily. Beta-ketoacyl-ACP synthases family.</text>
</comment>
<dbReference type="PANTHER" id="PTHR11712">
    <property type="entry name" value="POLYKETIDE SYNTHASE-RELATED"/>
    <property type="match status" value="1"/>
</dbReference>
<proteinExistence type="inferred from homology"/>
<evidence type="ECO:0000256" key="4">
    <source>
        <dbReference type="ARBA" id="ARBA00022475"/>
    </source>
</evidence>
<dbReference type="OrthoDB" id="9808669at2"/>
<dbReference type="AlphaFoldDB" id="A0A239PR19"/>
<dbReference type="InterPro" id="IPR020841">
    <property type="entry name" value="PKS_Beta-ketoAc_synthase_dom"/>
</dbReference>
<evidence type="ECO:0000256" key="9">
    <source>
        <dbReference type="ARBA" id="ARBA00023136"/>
    </source>
</evidence>
<evidence type="ECO:0000256" key="7">
    <source>
        <dbReference type="ARBA" id="ARBA00022692"/>
    </source>
</evidence>
<evidence type="ECO:0000313" key="16">
    <source>
        <dbReference type="Proteomes" id="UP000198346"/>
    </source>
</evidence>
<evidence type="ECO:0000259" key="14">
    <source>
        <dbReference type="PROSITE" id="PS52004"/>
    </source>
</evidence>
<dbReference type="PANTHER" id="PTHR11712:SF352">
    <property type="entry name" value="3-OXOACYL-[ACYL-CARRIER-PROTEIN] SYNTHASE"/>
    <property type="match status" value="1"/>
</dbReference>
<evidence type="ECO:0000256" key="13">
    <source>
        <dbReference type="RuleBase" id="RU003694"/>
    </source>
</evidence>
<evidence type="ECO:0000256" key="5">
    <source>
        <dbReference type="ARBA" id="ARBA00022519"/>
    </source>
</evidence>
<keyword evidence="9" id="KW-0472">Membrane</keyword>
<evidence type="ECO:0000256" key="12">
    <source>
        <dbReference type="ARBA" id="ARBA00041756"/>
    </source>
</evidence>
<dbReference type="PROSITE" id="PS00606">
    <property type="entry name" value="KS3_1"/>
    <property type="match status" value="1"/>
</dbReference>
<feature type="domain" description="Ketosynthase family 3 (KS3)" evidence="14">
    <location>
        <begin position="2"/>
        <end position="402"/>
    </location>
</feature>
<dbReference type="RefSeq" id="WP_089411974.1">
    <property type="nucleotide sequence ID" value="NZ_FZQA01000002.1"/>
</dbReference>
<keyword evidence="16" id="KW-1185">Reference proteome</keyword>
<dbReference type="PROSITE" id="PS52004">
    <property type="entry name" value="KS3_2"/>
    <property type="match status" value="1"/>
</dbReference>
<evidence type="ECO:0000256" key="6">
    <source>
        <dbReference type="ARBA" id="ARBA00022679"/>
    </source>
</evidence>
<evidence type="ECO:0000256" key="3">
    <source>
        <dbReference type="ARBA" id="ARBA00022458"/>
    </source>
</evidence>
<dbReference type="InterPro" id="IPR014030">
    <property type="entry name" value="Ketoacyl_synth_N"/>
</dbReference>
<dbReference type="InterPro" id="IPR014031">
    <property type="entry name" value="Ketoacyl_synth_C"/>
</dbReference>
<evidence type="ECO:0000256" key="11">
    <source>
        <dbReference type="ARBA" id="ARBA00039445"/>
    </source>
</evidence>
<sequence length="403" mass="42118">MPRRVVVTGLGVVSPIGESVEAFWRGLENGVCGIVQRTFAPEEDLSLTVPVAPVDGFAERAASLGRDVTRTDRFTQFAIAAADEALADAGLEIDEATGRRVATIIGTGIGGISALDTTYISMLRHGRRPHPLTVLRAIPNAAASQLSIRYGLTGPAFAISSACASGAHAIGACADLIRAGTADIGVAGASEALLCYGPLEAWRAMHIMSDELCRPFSKNRKGLVIGEGAGVLVLEEYERARARGAEIYCELAGFGMNADGKDMINPAMEGAAGAMRAALERARIDDPSAVYVNAHGTGTLMNDPTETKAIRAVFGADADRLIVSSTKSMHGHLLGAAGGVEAVASILALKRGVVPPTINLDEPDPACDLDYAPNEARRRPLELAVSNSFAFGGLNAVLAFRRL</sequence>